<dbReference type="Proteomes" id="UP000095705">
    <property type="component" value="Unassembled WGS sequence"/>
</dbReference>
<gene>
    <name evidence="2" type="ORF">BGK67_00285</name>
</gene>
<name>A0A1E5Q1B4_9ACTN</name>
<evidence type="ECO:0000313" key="3">
    <source>
        <dbReference type="Proteomes" id="UP000095705"/>
    </source>
</evidence>
<sequence>MTPWGRAVLRGNVPNGLWGRQPDASGDGIIPDRILGIRLTSPPVDHGTSTGFLDEQAISFDPINPDGNQPLSGEPATGPVPTRPGAVIAAIQDGIDTIATRNNRTALAQALTTLGAPLGVLDTDLSAYAHAAGTSFTAEPMLVAG</sequence>
<organism evidence="2 3">
    <name type="scientific">Streptomyces subrutilus</name>
    <dbReference type="NCBI Taxonomy" id="36818"/>
    <lineage>
        <taxon>Bacteria</taxon>
        <taxon>Bacillati</taxon>
        <taxon>Actinomycetota</taxon>
        <taxon>Actinomycetes</taxon>
        <taxon>Kitasatosporales</taxon>
        <taxon>Streptomycetaceae</taxon>
        <taxon>Streptomyces</taxon>
    </lineage>
</organism>
<protein>
    <submittedName>
        <fullName evidence="2">Uncharacterized protein</fullName>
    </submittedName>
</protein>
<dbReference type="OrthoDB" id="535891at2"/>
<reference evidence="2 3" key="1">
    <citation type="submission" date="2016-08" db="EMBL/GenBank/DDBJ databases">
        <title>The complete genome of Streptomyces subrutilus 10-1-1.</title>
        <authorList>
            <person name="Chen X."/>
        </authorList>
    </citation>
    <scope>NUCLEOTIDE SEQUENCE [LARGE SCALE GENOMIC DNA]</scope>
    <source>
        <strain evidence="2 3">10-1-1</strain>
    </source>
</reference>
<evidence type="ECO:0000313" key="2">
    <source>
        <dbReference type="EMBL" id="OEJ35352.1"/>
    </source>
</evidence>
<evidence type="ECO:0000256" key="1">
    <source>
        <dbReference type="SAM" id="MobiDB-lite"/>
    </source>
</evidence>
<feature type="region of interest" description="Disordered" evidence="1">
    <location>
        <begin position="58"/>
        <end position="83"/>
    </location>
</feature>
<comment type="caution">
    <text evidence="2">The sequence shown here is derived from an EMBL/GenBank/DDBJ whole genome shotgun (WGS) entry which is preliminary data.</text>
</comment>
<accession>A0A1E5Q1B4</accession>
<proteinExistence type="predicted"/>
<dbReference type="EMBL" id="MEHK01000001">
    <property type="protein sequence ID" value="OEJ35352.1"/>
    <property type="molecule type" value="Genomic_DNA"/>
</dbReference>
<keyword evidence="3" id="KW-1185">Reference proteome</keyword>
<dbReference type="AlphaFoldDB" id="A0A1E5Q1B4"/>